<dbReference type="Pfam" id="PF07944">
    <property type="entry name" value="Beta-AFase-like_GH127_cat"/>
    <property type="match status" value="1"/>
</dbReference>
<keyword evidence="5" id="KW-1185">Reference proteome</keyword>
<reference evidence="4" key="2">
    <citation type="submission" date="2021-03" db="UniProtKB">
        <authorList>
            <consortium name="EnsemblPlants"/>
        </authorList>
    </citation>
    <scope>IDENTIFICATION</scope>
</reference>
<dbReference type="SUPFAM" id="SSF48208">
    <property type="entry name" value="Six-hairpin glycosidases"/>
    <property type="match status" value="1"/>
</dbReference>
<name>A0A803KM34_CHEQI</name>
<dbReference type="PANTHER" id="PTHR31151">
    <property type="entry name" value="PROLINE-TRNA LIGASE (DUF1680)"/>
    <property type="match status" value="1"/>
</dbReference>
<evidence type="ECO:0000313" key="4">
    <source>
        <dbReference type="EnsemblPlants" id="AUR62000090-RA:cds"/>
    </source>
</evidence>
<dbReference type="RefSeq" id="XP_021772033.1">
    <property type="nucleotide sequence ID" value="XM_021916341.1"/>
</dbReference>
<dbReference type="AlphaFoldDB" id="A0A803KM34"/>
<dbReference type="KEGG" id="cqi:110736182"/>
<evidence type="ECO:0000256" key="1">
    <source>
        <dbReference type="SAM" id="SignalP"/>
    </source>
</evidence>
<dbReference type="InterPro" id="IPR049046">
    <property type="entry name" value="Beta-AFase-like_GH127_middle"/>
</dbReference>
<feature type="domain" description="Non-reducing end beta-L-arabinofuranosidase-like GH127 middle" evidence="3">
    <location>
        <begin position="518"/>
        <end position="617"/>
    </location>
</feature>
<gene>
    <name evidence="4" type="primary">LOC110736182</name>
</gene>
<evidence type="ECO:0000259" key="3">
    <source>
        <dbReference type="Pfam" id="PF20736"/>
    </source>
</evidence>
<dbReference type="Gramene" id="AUR62000090-RA">
    <property type="protein sequence ID" value="AUR62000090-RA:cds"/>
    <property type="gene ID" value="AUR62000090"/>
</dbReference>
<keyword evidence="1" id="KW-0732">Signal</keyword>
<reference evidence="4" key="1">
    <citation type="journal article" date="2017" name="Nature">
        <title>The genome of Chenopodium quinoa.</title>
        <authorList>
            <person name="Jarvis D.E."/>
            <person name="Ho Y.S."/>
            <person name="Lightfoot D.J."/>
            <person name="Schmoeckel S.M."/>
            <person name="Li B."/>
            <person name="Borm T.J.A."/>
            <person name="Ohyanagi H."/>
            <person name="Mineta K."/>
            <person name="Michell C.T."/>
            <person name="Saber N."/>
            <person name="Kharbatia N.M."/>
            <person name="Rupper R.R."/>
            <person name="Sharp A.R."/>
            <person name="Dally N."/>
            <person name="Boughton B.A."/>
            <person name="Woo Y.H."/>
            <person name="Gao G."/>
            <person name="Schijlen E.G.W.M."/>
            <person name="Guo X."/>
            <person name="Momin A.A."/>
            <person name="Negrao S."/>
            <person name="Al-Babili S."/>
            <person name="Gehring C."/>
            <person name="Roessner U."/>
            <person name="Jung C."/>
            <person name="Murphy K."/>
            <person name="Arold S.T."/>
            <person name="Gojobori T."/>
            <person name="van der Linden C.G."/>
            <person name="van Loo E.N."/>
            <person name="Jellen E.N."/>
            <person name="Maughan P.J."/>
            <person name="Tester M."/>
        </authorList>
    </citation>
    <scope>NUCLEOTIDE SEQUENCE [LARGE SCALE GENOMIC DNA]</scope>
    <source>
        <strain evidence="4">cv. PI 614886</strain>
    </source>
</reference>
<sequence length="874" mass="98340">MMGFWLKNHVLLACFLILLPGFCVCYVKQCGNSITNLSTKTLRYEFLTSNNETWKKEIMSHDHNDHDHDHLTPTDEVAWSNLIPRKLLLRREDEFSWNVLYKKIKYSKHDLKGNFLNEISLHNVRLDPQSFHGRAQQTNLEYLLLLNVDSLAWSFRKTAGLPTPGTPYGGWEAPDMELRGHFVGHYLSATAHMWASTHNETIRANMGALVSALKECQDAMNTGYLSAFPAEFFDRYEALQYVWAPYYTIHKVMAGLLDQYNFANNTQALHMVTSMANYFYIRVQNVVKQYTIERHYAAQNEETGGMNDVLYKLYIVTGDQKHLLLAHLFDKPCFLGILAMKADDLSGFHSNTHIPIVVGAQKRYEITGDELYKEMGTFFLDVVNSTHSYATGGTSDSEAWHDPMRLGDNLNTENEESCTTYNMLKVSRNLFRWTKQMMYADYYERALTNGVLGIQKGTEPGVMIYMLPLGHGVSKGKSIHGWGDQFNTFWCCYGTGIESFSKLGDSIYFEETTNVPGLYVIQYIPSSLNWIAAQISLTQVVDDVNSLNQSLRVKLTVSAKETSKTATLNLRIPSWTSSSGSKASLNGNNLPLPSPGSFLNISKSWVNGDEITLEFPLVLRTEFLKDNRPEYASLQAILYGPYLLVGLSNGDYDIQTGSVKSISDWITPIPPDYNSHLVSFAKENGNTAFFISKHNQALTMLGSPQAMNDSYVQSTFRLILTDPSPSQIKSLGSISLIGKVVMLEPFDLPGLVVSHQGAGKVLTIRGATHNKQSAEFLIVKGLNGRVGTISLKTKEGCFVYGDSGSKSDLSLKLSCNFGTSDPSFKDAVSFMWNEGLKKYSPISFVAKGLRRSYILEPLLEMRDEYYNVYFNITM</sequence>
<dbReference type="GeneID" id="110736182"/>
<accession>A0A803KM34</accession>
<feature type="signal peptide" evidence="1">
    <location>
        <begin position="1"/>
        <end position="25"/>
    </location>
</feature>
<dbReference type="Gene3D" id="2.80.10.50">
    <property type="match status" value="1"/>
</dbReference>
<dbReference type="InterPro" id="IPR012878">
    <property type="entry name" value="Beta-AFase-like_GH127_cat"/>
</dbReference>
<dbReference type="GO" id="GO:0005975">
    <property type="term" value="P:carbohydrate metabolic process"/>
    <property type="evidence" value="ECO:0007669"/>
    <property type="project" value="InterPro"/>
</dbReference>
<organism evidence="4 5">
    <name type="scientific">Chenopodium quinoa</name>
    <name type="common">Quinoa</name>
    <dbReference type="NCBI Taxonomy" id="63459"/>
    <lineage>
        <taxon>Eukaryota</taxon>
        <taxon>Viridiplantae</taxon>
        <taxon>Streptophyta</taxon>
        <taxon>Embryophyta</taxon>
        <taxon>Tracheophyta</taxon>
        <taxon>Spermatophyta</taxon>
        <taxon>Magnoliopsida</taxon>
        <taxon>eudicotyledons</taxon>
        <taxon>Gunneridae</taxon>
        <taxon>Pentapetalae</taxon>
        <taxon>Caryophyllales</taxon>
        <taxon>Chenopodiaceae</taxon>
        <taxon>Chenopodioideae</taxon>
        <taxon>Atripliceae</taxon>
        <taxon>Chenopodium</taxon>
    </lineage>
</organism>
<proteinExistence type="predicted"/>
<feature type="chain" id="PRO_5030847764" evidence="1">
    <location>
        <begin position="26"/>
        <end position="874"/>
    </location>
</feature>
<dbReference type="OMA" id="HVGCRTR"/>
<feature type="domain" description="Non-reducing end beta-L-arabinofuranosidase-like GH127 catalytic" evidence="2">
    <location>
        <begin position="123"/>
        <end position="505"/>
    </location>
</feature>
<dbReference type="InterPro" id="IPR008928">
    <property type="entry name" value="6-hairpin_glycosidase_sf"/>
</dbReference>
<evidence type="ECO:0000313" key="5">
    <source>
        <dbReference type="Proteomes" id="UP000596660"/>
    </source>
</evidence>
<dbReference type="SMR" id="A0A803KM34"/>
<dbReference type="Pfam" id="PF20736">
    <property type="entry name" value="Glyco_hydro127M"/>
    <property type="match status" value="1"/>
</dbReference>
<evidence type="ECO:0000259" key="2">
    <source>
        <dbReference type="Pfam" id="PF07944"/>
    </source>
</evidence>
<protein>
    <submittedName>
        <fullName evidence="4">Uncharacterized protein</fullName>
    </submittedName>
</protein>
<dbReference type="OrthoDB" id="5358475at2759"/>
<dbReference type="EnsemblPlants" id="AUR62000090-RA">
    <property type="protein sequence ID" value="AUR62000090-RA:cds"/>
    <property type="gene ID" value="AUR62000090"/>
</dbReference>
<dbReference type="Proteomes" id="UP000596660">
    <property type="component" value="Unplaced"/>
</dbReference>
<dbReference type="PANTHER" id="PTHR31151:SF0">
    <property type="entry name" value="PROLINE-TRNA LIGASE (DUF1680)"/>
    <property type="match status" value="1"/>
</dbReference>